<dbReference type="AlphaFoldDB" id="A0A2T5J9U4"/>
<reference evidence="1 2" key="1">
    <citation type="submission" date="2018-04" db="EMBL/GenBank/DDBJ databases">
        <title>Genomic Encyclopedia of Archaeal and Bacterial Type Strains, Phase II (KMG-II): from individual species to whole genera.</title>
        <authorList>
            <person name="Goeker M."/>
        </authorList>
    </citation>
    <scope>NUCLEOTIDE SEQUENCE [LARGE SCALE GENOMIC DNA]</scope>
    <source>
        <strain evidence="1 2">DSM 26809</strain>
    </source>
</reference>
<dbReference type="Proteomes" id="UP000244168">
    <property type="component" value="Unassembled WGS sequence"/>
</dbReference>
<name>A0A2T5J9U4_9SPHI</name>
<protein>
    <submittedName>
        <fullName evidence="1">Uncharacterized protein</fullName>
    </submittedName>
</protein>
<proteinExistence type="predicted"/>
<comment type="caution">
    <text evidence="1">The sequence shown here is derived from an EMBL/GenBank/DDBJ whole genome shotgun (WGS) entry which is preliminary data.</text>
</comment>
<organism evidence="1 2">
    <name type="scientific">Mucilaginibacter yixingensis</name>
    <dbReference type="NCBI Taxonomy" id="1295612"/>
    <lineage>
        <taxon>Bacteria</taxon>
        <taxon>Pseudomonadati</taxon>
        <taxon>Bacteroidota</taxon>
        <taxon>Sphingobacteriia</taxon>
        <taxon>Sphingobacteriales</taxon>
        <taxon>Sphingobacteriaceae</taxon>
        <taxon>Mucilaginibacter</taxon>
    </lineage>
</organism>
<evidence type="ECO:0000313" key="1">
    <source>
        <dbReference type="EMBL" id="PTQ96843.1"/>
    </source>
</evidence>
<evidence type="ECO:0000313" key="2">
    <source>
        <dbReference type="Proteomes" id="UP000244168"/>
    </source>
</evidence>
<dbReference type="OrthoDB" id="8617543at2"/>
<sequence>MAEWTPISLNELLDQIQKSELDLNGERLNFWQLIKITPIKWEESTMGDCGSGFWVVGICGTKVIWYNDIEEGFNISNYQIYGKIEEYHCNQDELSWAVNRLFKLVEFYGEIGGQLGPPKELS</sequence>
<dbReference type="EMBL" id="QAOQ01000004">
    <property type="protein sequence ID" value="PTQ96843.1"/>
    <property type="molecule type" value="Genomic_DNA"/>
</dbReference>
<keyword evidence="2" id="KW-1185">Reference proteome</keyword>
<gene>
    <name evidence="1" type="ORF">C8P68_104335</name>
</gene>
<accession>A0A2T5J9U4</accession>